<keyword evidence="3" id="KW-1185">Reference proteome</keyword>
<accession>A0ABU4DUD3</accession>
<protein>
    <recommendedName>
        <fullName evidence="1">CobW/HypB/UreG nucleotide-binding domain-containing protein</fullName>
    </recommendedName>
</protein>
<reference evidence="2 3" key="1">
    <citation type="submission" date="2022-11" db="EMBL/GenBank/DDBJ databases">
        <title>Deinococcus ZS9-10, Low Temperature and Draught-tolerating, UV-resistant Bacteria from Continental Antarctica.</title>
        <authorList>
            <person name="Cheng L."/>
        </authorList>
    </citation>
    <scope>NUCLEOTIDE SEQUENCE [LARGE SCALE GENOMIC DNA]</scope>
    <source>
        <strain evidence="2 3">ZS9-10</strain>
    </source>
</reference>
<dbReference type="InterPro" id="IPR051927">
    <property type="entry name" value="Zn_Chap_cDPG_Synth"/>
</dbReference>
<gene>
    <name evidence="2" type="ORF">ORD21_15675</name>
</gene>
<evidence type="ECO:0000313" key="3">
    <source>
        <dbReference type="Proteomes" id="UP001276150"/>
    </source>
</evidence>
<organism evidence="2 3">
    <name type="scientific">Deinococcus arenicola</name>
    <dbReference type="NCBI Taxonomy" id="2994950"/>
    <lineage>
        <taxon>Bacteria</taxon>
        <taxon>Thermotogati</taxon>
        <taxon>Deinococcota</taxon>
        <taxon>Deinococci</taxon>
        <taxon>Deinococcales</taxon>
        <taxon>Deinococcaceae</taxon>
        <taxon>Deinococcus</taxon>
    </lineage>
</organism>
<dbReference type="InterPro" id="IPR003495">
    <property type="entry name" value="CobW/HypB/UreG_nucleotide-bd"/>
</dbReference>
<dbReference type="SUPFAM" id="SSF52540">
    <property type="entry name" value="P-loop containing nucleoside triphosphate hydrolases"/>
    <property type="match status" value="1"/>
</dbReference>
<name>A0ABU4DUD3_9DEIO</name>
<dbReference type="Pfam" id="PF02492">
    <property type="entry name" value="cobW"/>
    <property type="match status" value="1"/>
</dbReference>
<evidence type="ECO:0000259" key="1">
    <source>
        <dbReference type="Pfam" id="PF02492"/>
    </source>
</evidence>
<dbReference type="Proteomes" id="UP001276150">
    <property type="component" value="Unassembled WGS sequence"/>
</dbReference>
<dbReference type="PANTHER" id="PTHR43603:SF1">
    <property type="entry name" value="ZINC-REGULATED GTPASE METALLOPROTEIN ACTIVATOR 1"/>
    <property type="match status" value="1"/>
</dbReference>
<dbReference type="Gene3D" id="3.40.50.300">
    <property type="entry name" value="P-loop containing nucleotide triphosphate hydrolases"/>
    <property type="match status" value="1"/>
</dbReference>
<evidence type="ECO:0000313" key="2">
    <source>
        <dbReference type="EMBL" id="MDV6376038.1"/>
    </source>
</evidence>
<dbReference type="RefSeq" id="WP_317641388.1">
    <property type="nucleotide sequence ID" value="NZ_JAPMIV010000044.1"/>
</dbReference>
<dbReference type="InterPro" id="IPR027417">
    <property type="entry name" value="P-loop_NTPase"/>
</dbReference>
<feature type="domain" description="CobW/HypB/UreG nucleotide-binding" evidence="1">
    <location>
        <begin position="11"/>
        <end position="77"/>
    </location>
</feature>
<dbReference type="PANTHER" id="PTHR43603">
    <property type="entry name" value="COBW DOMAIN-CONTAINING PROTEIN DDB_G0274527"/>
    <property type="match status" value="1"/>
</dbReference>
<proteinExistence type="predicted"/>
<comment type="caution">
    <text evidence="2">The sequence shown here is derived from an EMBL/GenBank/DDBJ whole genome shotgun (WGS) entry which is preliminary data.</text>
</comment>
<sequence>MTAQTAAMPLPATMLSGFLGAGNTTLLNHLLSNAEGQRLAVIVNDMNGVNIDAQLVQAGQLALGHTKARLVEMSNGCPKPRNTACAHLCTARAARFIHSSFIA</sequence>
<dbReference type="EMBL" id="JAPMIV010000044">
    <property type="protein sequence ID" value="MDV6376038.1"/>
    <property type="molecule type" value="Genomic_DNA"/>
</dbReference>